<reference evidence="2 3" key="1">
    <citation type="journal article" date="2024" name="BMC Genomics">
        <title>De novo assembly and annotation of Popillia japonica's genome with initial clues to its potential as an invasive pest.</title>
        <authorList>
            <person name="Cucini C."/>
            <person name="Boschi S."/>
            <person name="Funari R."/>
            <person name="Cardaioli E."/>
            <person name="Iannotti N."/>
            <person name="Marturano G."/>
            <person name="Paoli F."/>
            <person name="Bruttini M."/>
            <person name="Carapelli A."/>
            <person name="Frati F."/>
            <person name="Nardi F."/>
        </authorList>
    </citation>
    <scope>NUCLEOTIDE SEQUENCE [LARGE SCALE GENOMIC DNA]</scope>
    <source>
        <strain evidence="2">DMR45628</strain>
    </source>
</reference>
<name>A0AAW1K428_POPJA</name>
<comment type="caution">
    <text evidence="2">The sequence shown here is derived from an EMBL/GenBank/DDBJ whole genome shotgun (WGS) entry which is preliminary data.</text>
</comment>
<organism evidence="2 3">
    <name type="scientific">Popillia japonica</name>
    <name type="common">Japanese beetle</name>
    <dbReference type="NCBI Taxonomy" id="7064"/>
    <lineage>
        <taxon>Eukaryota</taxon>
        <taxon>Metazoa</taxon>
        <taxon>Ecdysozoa</taxon>
        <taxon>Arthropoda</taxon>
        <taxon>Hexapoda</taxon>
        <taxon>Insecta</taxon>
        <taxon>Pterygota</taxon>
        <taxon>Neoptera</taxon>
        <taxon>Endopterygota</taxon>
        <taxon>Coleoptera</taxon>
        <taxon>Polyphaga</taxon>
        <taxon>Scarabaeiformia</taxon>
        <taxon>Scarabaeidae</taxon>
        <taxon>Rutelinae</taxon>
        <taxon>Popillia</taxon>
    </lineage>
</organism>
<evidence type="ECO:0000313" key="3">
    <source>
        <dbReference type="Proteomes" id="UP001458880"/>
    </source>
</evidence>
<dbReference type="EMBL" id="JASPKY010000269">
    <property type="protein sequence ID" value="KAK9712034.1"/>
    <property type="molecule type" value="Genomic_DNA"/>
</dbReference>
<evidence type="ECO:0000313" key="2">
    <source>
        <dbReference type="EMBL" id="KAK9712034.1"/>
    </source>
</evidence>
<accession>A0AAW1K428</accession>
<dbReference type="AlphaFoldDB" id="A0AAW1K428"/>
<keyword evidence="3" id="KW-1185">Reference proteome</keyword>
<sequence>MHVYVSKLRQNFTYFWNWKIADKQDASSKMVTLNWFEGFCTSQKPAEEENATDQQRGAENKTASTVKWSEIKHAG</sequence>
<evidence type="ECO:0000256" key="1">
    <source>
        <dbReference type="SAM" id="MobiDB-lite"/>
    </source>
</evidence>
<proteinExistence type="predicted"/>
<dbReference type="Proteomes" id="UP001458880">
    <property type="component" value="Unassembled WGS sequence"/>
</dbReference>
<protein>
    <submittedName>
        <fullName evidence="2">Uncharacterized protein</fullName>
    </submittedName>
</protein>
<feature type="compositionally biased region" description="Polar residues" evidence="1">
    <location>
        <begin position="52"/>
        <end position="67"/>
    </location>
</feature>
<gene>
    <name evidence="2" type="ORF">QE152_g25088</name>
</gene>
<feature type="region of interest" description="Disordered" evidence="1">
    <location>
        <begin position="45"/>
        <end position="75"/>
    </location>
</feature>